<proteinExistence type="inferred from homology"/>
<dbReference type="Pfam" id="PF13088">
    <property type="entry name" value="BNR_2"/>
    <property type="match status" value="1"/>
</dbReference>
<feature type="chain" id="PRO_5040909056" description="exo-alpha-sialidase" evidence="4">
    <location>
        <begin position="24"/>
        <end position="547"/>
    </location>
</feature>
<dbReference type="RefSeq" id="WP_252852389.1">
    <property type="nucleotide sequence ID" value="NZ_JAMXLR010000036.1"/>
</dbReference>
<keyword evidence="6" id="KW-0326">Glycosidase</keyword>
<comment type="catalytic activity">
    <reaction evidence="1">
        <text>Hydrolysis of alpha-(2-&gt;3)-, alpha-(2-&gt;6)-, alpha-(2-&gt;8)- glycosidic linkages of terminal sialic acid residues in oligosaccharides, glycoproteins, glycolipids, colominic acid and synthetic substrates.</text>
        <dbReference type="EC" id="3.2.1.18"/>
    </reaction>
</comment>
<evidence type="ECO:0000313" key="6">
    <source>
        <dbReference type="EMBL" id="MCO6044286.1"/>
    </source>
</evidence>
<dbReference type="GO" id="GO:0006689">
    <property type="term" value="P:ganglioside catabolic process"/>
    <property type="evidence" value="ECO:0007669"/>
    <property type="project" value="TreeGrafter"/>
</dbReference>
<comment type="caution">
    <text evidence="6">The sequence shown here is derived from an EMBL/GenBank/DDBJ whole genome shotgun (WGS) entry which is preliminary data.</text>
</comment>
<dbReference type="SUPFAM" id="SSF49899">
    <property type="entry name" value="Concanavalin A-like lectins/glucanases"/>
    <property type="match status" value="1"/>
</dbReference>
<feature type="signal peptide" evidence="4">
    <location>
        <begin position="1"/>
        <end position="23"/>
    </location>
</feature>
<keyword evidence="6" id="KW-0378">Hydrolase</keyword>
<sequence length="547" mass="61153">MNTSRAVAFIFCFYLLGTHDAVAATDDTTWFVRDGKAVDVVDATGAWQSTRHGLAATGNSSRLDAGQTVGKGDFEVFAELRLKDVGKDHASLMLDADDKMSTGEFVFSRNDHIYVRGFFFGDRTQRVRPLNGLIQSGEWFRVRVRREGNLVTFYVNDQDVWKMEYESARPFGKLSLNAGKARLTVRSFGVRGETNPLEEWTPRLTRDYSLAGEQHTDVYLRGQGGYHTYRIPAIVKSTEGTLLAFAEGRKKNQFDHGDIDIVLRRSVDDGRTWLPMQLVCEEGGDARVTIGNPVPVIDRDTGKIWLFFCRDNVDVLATCSEDDGQSWSEPVELTATLKRSEWTGWYATGPCHGVQLANGRLVVPANHNPPTRNKGTRVHMIVSDDHGATWRIGGVVDGPTNENSVAALGDGRLYVNARISTHHNRKPYCRMVAYSNDGGDSFEEPLLDRQLTCSICEASVLNVTRQQGGDVLLIANPCSQRRERMTVRASEDAGQTWNEGLRIYEGSSAYCDLVQLNDEEIGLIFERDLYQSLTFVRIKLSSVLENE</sequence>
<evidence type="ECO:0000256" key="2">
    <source>
        <dbReference type="ARBA" id="ARBA00009348"/>
    </source>
</evidence>
<comment type="similarity">
    <text evidence="2">Belongs to the glycosyl hydrolase 33 family.</text>
</comment>
<keyword evidence="4" id="KW-0732">Signal</keyword>
<accession>A0A9X2FED4</accession>
<dbReference type="GO" id="GO:0005737">
    <property type="term" value="C:cytoplasm"/>
    <property type="evidence" value="ECO:0007669"/>
    <property type="project" value="TreeGrafter"/>
</dbReference>
<gene>
    <name evidence="6" type="ORF">NG895_10240</name>
</gene>
<dbReference type="Gene3D" id="2.120.10.10">
    <property type="match status" value="1"/>
</dbReference>
<dbReference type="EC" id="3.2.1.18" evidence="3"/>
<dbReference type="InterPro" id="IPR011040">
    <property type="entry name" value="Sialidase"/>
</dbReference>
<organism evidence="6 7">
    <name type="scientific">Aeoliella straminimaris</name>
    <dbReference type="NCBI Taxonomy" id="2954799"/>
    <lineage>
        <taxon>Bacteria</taxon>
        <taxon>Pseudomonadati</taxon>
        <taxon>Planctomycetota</taxon>
        <taxon>Planctomycetia</taxon>
        <taxon>Pirellulales</taxon>
        <taxon>Lacipirellulaceae</taxon>
        <taxon>Aeoliella</taxon>
    </lineage>
</organism>
<dbReference type="GO" id="GO:0016020">
    <property type="term" value="C:membrane"/>
    <property type="evidence" value="ECO:0007669"/>
    <property type="project" value="TreeGrafter"/>
</dbReference>
<dbReference type="Gene3D" id="2.60.120.560">
    <property type="entry name" value="Exo-inulinase, domain 1"/>
    <property type="match status" value="1"/>
</dbReference>
<dbReference type="AlphaFoldDB" id="A0A9X2FED4"/>
<dbReference type="GO" id="GO:0004308">
    <property type="term" value="F:exo-alpha-sialidase activity"/>
    <property type="evidence" value="ECO:0007669"/>
    <property type="project" value="UniProtKB-EC"/>
</dbReference>
<keyword evidence="7" id="KW-1185">Reference proteome</keyword>
<dbReference type="CDD" id="cd15482">
    <property type="entry name" value="Sialidase_non-viral"/>
    <property type="match status" value="1"/>
</dbReference>
<dbReference type="PANTHER" id="PTHR10628:SF30">
    <property type="entry name" value="EXO-ALPHA-SIALIDASE"/>
    <property type="match status" value="1"/>
</dbReference>
<name>A0A9X2FED4_9BACT</name>
<evidence type="ECO:0000259" key="5">
    <source>
        <dbReference type="Pfam" id="PF13088"/>
    </source>
</evidence>
<dbReference type="PANTHER" id="PTHR10628">
    <property type="entry name" value="SIALIDASE"/>
    <property type="match status" value="1"/>
</dbReference>
<dbReference type="InterPro" id="IPR026856">
    <property type="entry name" value="Sialidase_fam"/>
</dbReference>
<dbReference type="Proteomes" id="UP001155241">
    <property type="component" value="Unassembled WGS sequence"/>
</dbReference>
<dbReference type="EMBL" id="JAMXLR010000036">
    <property type="protein sequence ID" value="MCO6044286.1"/>
    <property type="molecule type" value="Genomic_DNA"/>
</dbReference>
<protein>
    <recommendedName>
        <fullName evidence="3">exo-alpha-sialidase</fullName>
        <ecNumber evidence="3">3.2.1.18</ecNumber>
    </recommendedName>
</protein>
<dbReference type="InterPro" id="IPR013320">
    <property type="entry name" value="ConA-like_dom_sf"/>
</dbReference>
<dbReference type="InterPro" id="IPR036278">
    <property type="entry name" value="Sialidase_sf"/>
</dbReference>
<reference evidence="6" key="1">
    <citation type="submission" date="2022-06" db="EMBL/GenBank/DDBJ databases">
        <title>Aeoliella straminimaris, a novel planctomycete from sediments.</title>
        <authorList>
            <person name="Vitorino I.R."/>
            <person name="Lage O.M."/>
        </authorList>
    </citation>
    <scope>NUCLEOTIDE SEQUENCE</scope>
    <source>
        <strain evidence="6">ICT_H6.2</strain>
    </source>
</reference>
<dbReference type="SUPFAM" id="SSF50939">
    <property type="entry name" value="Sialidases"/>
    <property type="match status" value="1"/>
</dbReference>
<evidence type="ECO:0000256" key="1">
    <source>
        <dbReference type="ARBA" id="ARBA00000427"/>
    </source>
</evidence>
<evidence type="ECO:0000256" key="3">
    <source>
        <dbReference type="ARBA" id="ARBA00012733"/>
    </source>
</evidence>
<feature type="domain" description="Sialidase" evidence="5">
    <location>
        <begin position="240"/>
        <end position="518"/>
    </location>
</feature>
<evidence type="ECO:0000313" key="7">
    <source>
        <dbReference type="Proteomes" id="UP001155241"/>
    </source>
</evidence>
<dbReference type="GO" id="GO:0009313">
    <property type="term" value="P:oligosaccharide catabolic process"/>
    <property type="evidence" value="ECO:0007669"/>
    <property type="project" value="TreeGrafter"/>
</dbReference>
<evidence type="ECO:0000256" key="4">
    <source>
        <dbReference type="SAM" id="SignalP"/>
    </source>
</evidence>